<sequence>MPAARSGPAARCRPWCAARWTGEAQVAQRTDRSTGALPAPARFAGQCAARGPPRPRQSSLPHIGQRARMTGDMSENTRKATGTIERALDVLEAIGTSPKGVTFAEIAQQVQLPRTTAYRMLSGLIERNLVRRESTRRAYRLGFGALQLSRESHPAPQLVVAANIELNYLRAITGETTSLWVRDGLEVIALERARGAHRSQGDTHVGQGRLLHVTAAGKALLAAMRTGERNPLLARLPMTPFTPNSATSREQVNAMIATVKERGYAIDDEESRLGARCVAAVIRDMQGVVRGALSLSGATERFTPERMAAFGTELTEAAQRIGERLAGAVEVTHDDQVARVPGPPAAGGDFATWSAARDAWYWIDTATHTLHRASQAQDQIIGTLPVAARGLHATPMGLEVVHGEGILRLDFEGQPAARQLDRRGQPAPIAACVQPDGREWQVTPDPAGGYRIATWLHTGIAVPGWRIDDRIDALCWNPAGTRLFAASATTGTLYEMRPGDARIRRLAVVPKASGEVRGLAADAQGDVWVALHGGWAVARVSAEGGMMQEVVGLPLAWPTSVAVGGSDGRQLAITIAAGPDATEPCADAPQTGLYLLERPTPEK</sequence>
<feature type="domain" description="IclR-ED" evidence="6">
    <location>
        <begin position="137"/>
        <end position="327"/>
    </location>
</feature>
<keyword evidence="2" id="KW-0238">DNA-binding</keyword>
<feature type="region of interest" description="Disordered" evidence="4">
    <location>
        <begin position="46"/>
        <end position="76"/>
    </location>
</feature>
<dbReference type="Pfam" id="PF09339">
    <property type="entry name" value="HTH_IclR"/>
    <property type="match status" value="1"/>
</dbReference>
<dbReference type="Gene3D" id="3.30.450.40">
    <property type="match status" value="1"/>
</dbReference>
<dbReference type="PROSITE" id="PS51078">
    <property type="entry name" value="ICLR_ED"/>
    <property type="match status" value="1"/>
</dbReference>
<dbReference type="PANTHER" id="PTHR30136">
    <property type="entry name" value="HELIX-TURN-HELIX TRANSCRIPTIONAL REGULATOR, ICLR FAMILY"/>
    <property type="match status" value="1"/>
</dbReference>
<evidence type="ECO:0000259" key="5">
    <source>
        <dbReference type="PROSITE" id="PS51077"/>
    </source>
</evidence>
<evidence type="ECO:0000256" key="2">
    <source>
        <dbReference type="ARBA" id="ARBA00023125"/>
    </source>
</evidence>
<dbReference type="GO" id="GO:0003700">
    <property type="term" value="F:DNA-binding transcription factor activity"/>
    <property type="evidence" value="ECO:0007669"/>
    <property type="project" value="TreeGrafter"/>
</dbReference>
<gene>
    <name evidence="7" type="ORF">EA660_12930</name>
</gene>
<keyword evidence="3" id="KW-0804">Transcription</keyword>
<dbReference type="InterPro" id="IPR029016">
    <property type="entry name" value="GAF-like_dom_sf"/>
</dbReference>
<dbReference type="Gene3D" id="1.10.10.10">
    <property type="entry name" value="Winged helix-like DNA-binding domain superfamily/Winged helix DNA-binding domain"/>
    <property type="match status" value="1"/>
</dbReference>
<reference evidence="7 8" key="1">
    <citation type="submission" date="2019-02" db="EMBL/GenBank/DDBJ databases">
        <title>WGS of Pseudoxanthomonas species novum from clinical isolates.</title>
        <authorList>
            <person name="Bernier A.-M."/>
            <person name="Bernard K."/>
            <person name="Vachon A."/>
        </authorList>
    </citation>
    <scope>NUCLEOTIDE SEQUENCE [LARGE SCALE GENOMIC DNA]</scope>
    <source>
        <strain evidence="7 8">NML171200</strain>
    </source>
</reference>
<accession>A0A4Q8L8Q6</accession>
<dbReference type="GO" id="GO:0045892">
    <property type="term" value="P:negative regulation of DNA-templated transcription"/>
    <property type="evidence" value="ECO:0007669"/>
    <property type="project" value="TreeGrafter"/>
</dbReference>
<dbReference type="AlphaFoldDB" id="A0A4Q8L8Q6"/>
<dbReference type="EMBL" id="SHMC01000004">
    <property type="protein sequence ID" value="TAA24618.1"/>
    <property type="molecule type" value="Genomic_DNA"/>
</dbReference>
<evidence type="ECO:0000313" key="8">
    <source>
        <dbReference type="Proteomes" id="UP000292627"/>
    </source>
</evidence>
<protein>
    <submittedName>
        <fullName evidence="7">MarR family transcriptional regulator</fullName>
    </submittedName>
</protein>
<dbReference type="SUPFAM" id="SSF55781">
    <property type="entry name" value="GAF domain-like"/>
    <property type="match status" value="1"/>
</dbReference>
<dbReference type="PANTHER" id="PTHR30136:SF35">
    <property type="entry name" value="HTH-TYPE TRANSCRIPTIONAL REGULATOR RV1719"/>
    <property type="match status" value="1"/>
</dbReference>
<feature type="domain" description="HTH iclR-type" evidence="5">
    <location>
        <begin position="81"/>
        <end position="143"/>
    </location>
</feature>
<dbReference type="InterPro" id="IPR013658">
    <property type="entry name" value="SGL"/>
</dbReference>
<dbReference type="PROSITE" id="PS51077">
    <property type="entry name" value="HTH_ICLR"/>
    <property type="match status" value="1"/>
</dbReference>
<keyword evidence="1" id="KW-0805">Transcription regulation</keyword>
<dbReference type="OrthoDB" id="9807558at2"/>
<dbReference type="PRINTS" id="PR01790">
    <property type="entry name" value="SMP30FAMILY"/>
</dbReference>
<name>A0A4Q8L8Q6_9GAMM</name>
<evidence type="ECO:0000256" key="3">
    <source>
        <dbReference type="ARBA" id="ARBA00023163"/>
    </source>
</evidence>
<organism evidence="7 8">
    <name type="scientific">Pseudoxanthomonas winnipegensis</name>
    <dbReference type="NCBI Taxonomy" id="2480810"/>
    <lineage>
        <taxon>Bacteria</taxon>
        <taxon>Pseudomonadati</taxon>
        <taxon>Pseudomonadota</taxon>
        <taxon>Gammaproteobacteria</taxon>
        <taxon>Lysobacterales</taxon>
        <taxon>Lysobacteraceae</taxon>
        <taxon>Pseudoxanthomonas</taxon>
    </lineage>
</organism>
<dbReference type="InterPro" id="IPR036390">
    <property type="entry name" value="WH_DNA-bd_sf"/>
</dbReference>
<evidence type="ECO:0000259" key="6">
    <source>
        <dbReference type="PROSITE" id="PS51078"/>
    </source>
</evidence>
<dbReference type="SUPFAM" id="SSF63829">
    <property type="entry name" value="Calcium-dependent phosphotriesterase"/>
    <property type="match status" value="1"/>
</dbReference>
<dbReference type="InterPro" id="IPR050707">
    <property type="entry name" value="HTH_MetabolicPath_Reg"/>
</dbReference>
<dbReference type="InterPro" id="IPR005511">
    <property type="entry name" value="SMP-30"/>
</dbReference>
<dbReference type="Pfam" id="PF01614">
    <property type="entry name" value="IclR_C"/>
    <property type="match status" value="1"/>
</dbReference>
<dbReference type="InterPro" id="IPR005471">
    <property type="entry name" value="Tscrpt_reg_IclR_N"/>
</dbReference>
<evidence type="ECO:0000256" key="4">
    <source>
        <dbReference type="SAM" id="MobiDB-lite"/>
    </source>
</evidence>
<dbReference type="SMART" id="SM00346">
    <property type="entry name" value="HTH_ICLR"/>
    <property type="match status" value="1"/>
</dbReference>
<dbReference type="Proteomes" id="UP000292627">
    <property type="component" value="Unassembled WGS sequence"/>
</dbReference>
<dbReference type="InterPro" id="IPR014757">
    <property type="entry name" value="Tscrpt_reg_IclR_C"/>
</dbReference>
<dbReference type="Gene3D" id="2.120.10.30">
    <property type="entry name" value="TolB, C-terminal domain"/>
    <property type="match status" value="1"/>
</dbReference>
<dbReference type="GO" id="GO:0003677">
    <property type="term" value="F:DNA binding"/>
    <property type="evidence" value="ECO:0007669"/>
    <property type="project" value="UniProtKB-KW"/>
</dbReference>
<proteinExistence type="predicted"/>
<dbReference type="InterPro" id="IPR036388">
    <property type="entry name" value="WH-like_DNA-bd_sf"/>
</dbReference>
<dbReference type="InterPro" id="IPR011042">
    <property type="entry name" value="6-blade_b-propeller_TolB-like"/>
</dbReference>
<dbReference type="Pfam" id="PF08450">
    <property type="entry name" value="SGL"/>
    <property type="match status" value="1"/>
</dbReference>
<comment type="caution">
    <text evidence="7">The sequence shown here is derived from an EMBL/GenBank/DDBJ whole genome shotgun (WGS) entry which is preliminary data.</text>
</comment>
<evidence type="ECO:0000313" key="7">
    <source>
        <dbReference type="EMBL" id="TAA24618.1"/>
    </source>
</evidence>
<evidence type="ECO:0000256" key="1">
    <source>
        <dbReference type="ARBA" id="ARBA00023015"/>
    </source>
</evidence>
<dbReference type="SUPFAM" id="SSF46785">
    <property type="entry name" value="Winged helix' DNA-binding domain"/>
    <property type="match status" value="1"/>
</dbReference>